<feature type="binding site" evidence="9">
    <location>
        <position position="146"/>
    </location>
    <ligand>
        <name>FAD</name>
        <dbReference type="ChEBI" id="CHEBI:57692"/>
    </ligand>
</feature>
<evidence type="ECO:0000256" key="2">
    <source>
        <dbReference type="ARBA" id="ARBA00004572"/>
    </source>
</evidence>
<evidence type="ECO:0000256" key="5">
    <source>
        <dbReference type="ARBA" id="ARBA00022827"/>
    </source>
</evidence>
<dbReference type="FunFam" id="3.40.50.80:FF:000009">
    <property type="entry name" value="NADH-cytochrome b5 reductase"/>
    <property type="match status" value="1"/>
</dbReference>
<accession>A0A9W9JKC3</accession>
<keyword evidence="5 9" id="KW-0274">FAD</keyword>
<dbReference type="SUPFAM" id="SSF52343">
    <property type="entry name" value="Ferredoxin reductase-like, C-terminal NADP-linked domain"/>
    <property type="match status" value="1"/>
</dbReference>
<comment type="subcellular location">
    <subcellularLocation>
        <location evidence="2">Mitochondrion outer membrane</location>
        <topology evidence="2">Single-pass membrane protein</topology>
    </subcellularLocation>
</comment>
<dbReference type="PROSITE" id="PS51384">
    <property type="entry name" value="FAD_FR"/>
    <property type="match status" value="1"/>
</dbReference>
<dbReference type="EMBL" id="JAPQKR010000014">
    <property type="protein sequence ID" value="KAJ5198560.1"/>
    <property type="molecule type" value="Genomic_DNA"/>
</dbReference>
<dbReference type="InterPro" id="IPR017938">
    <property type="entry name" value="Riboflavin_synthase-like_b-brl"/>
</dbReference>
<dbReference type="InterPro" id="IPR017927">
    <property type="entry name" value="FAD-bd_FR_type"/>
</dbReference>
<dbReference type="PANTHER" id="PTHR19370">
    <property type="entry name" value="NADH-CYTOCHROME B5 REDUCTASE"/>
    <property type="match status" value="1"/>
</dbReference>
<dbReference type="InterPro" id="IPR001834">
    <property type="entry name" value="CBR-like"/>
</dbReference>
<keyword evidence="8" id="KW-0472">Membrane</keyword>
<evidence type="ECO:0000256" key="9">
    <source>
        <dbReference type="PIRSR" id="PIRSR601834-1"/>
    </source>
</evidence>
<evidence type="ECO:0000256" key="11">
    <source>
        <dbReference type="SAM" id="MobiDB-lite"/>
    </source>
</evidence>
<dbReference type="RefSeq" id="XP_058306988.1">
    <property type="nucleotide sequence ID" value="XM_058454739.1"/>
</dbReference>
<dbReference type="Gene3D" id="2.40.30.10">
    <property type="entry name" value="Translation factors"/>
    <property type="match status" value="1"/>
</dbReference>
<dbReference type="InterPro" id="IPR001709">
    <property type="entry name" value="Flavoprot_Pyr_Nucl_cyt_Rdtase"/>
</dbReference>
<feature type="binding site" evidence="9">
    <location>
        <position position="121"/>
    </location>
    <ligand>
        <name>FAD</name>
        <dbReference type="ChEBI" id="CHEBI:57692"/>
    </ligand>
</feature>
<keyword evidence="6 10" id="KW-0560">Oxidoreductase</keyword>
<dbReference type="GO" id="GO:0090524">
    <property type="term" value="F:cytochrome-b5 reductase activity, acting on NADH"/>
    <property type="evidence" value="ECO:0007669"/>
    <property type="project" value="UniProtKB-EC"/>
</dbReference>
<dbReference type="Pfam" id="PF00970">
    <property type="entry name" value="FAD_binding_6"/>
    <property type="match status" value="1"/>
</dbReference>
<feature type="binding site" evidence="9">
    <location>
        <position position="138"/>
    </location>
    <ligand>
        <name>FAD</name>
        <dbReference type="ChEBI" id="CHEBI:57692"/>
    </ligand>
</feature>
<dbReference type="InterPro" id="IPR001433">
    <property type="entry name" value="OxRdtase_FAD/NAD-bd"/>
</dbReference>
<dbReference type="Proteomes" id="UP001150904">
    <property type="component" value="Unassembled WGS sequence"/>
</dbReference>
<evidence type="ECO:0000313" key="14">
    <source>
        <dbReference type="Proteomes" id="UP001150904"/>
    </source>
</evidence>
<keyword evidence="7 10" id="KW-0520">NAD</keyword>
<dbReference type="GeneID" id="83182040"/>
<comment type="similarity">
    <text evidence="3 10">Belongs to the flavoprotein pyridine nucleotide cytochrome reductase family.</text>
</comment>
<dbReference type="EC" id="1.6.2.2" evidence="10"/>
<dbReference type="PANTHER" id="PTHR19370:SF101">
    <property type="entry name" value="NADH-CYTOCHROME B5 REDUCTASE"/>
    <property type="match status" value="1"/>
</dbReference>
<dbReference type="PRINTS" id="PR00406">
    <property type="entry name" value="CYTB5RDTASE"/>
</dbReference>
<dbReference type="SUPFAM" id="SSF63380">
    <property type="entry name" value="Riboflavin synthase domain-like"/>
    <property type="match status" value="1"/>
</dbReference>
<dbReference type="Pfam" id="PF00175">
    <property type="entry name" value="NAD_binding_1"/>
    <property type="match status" value="1"/>
</dbReference>
<proteinExistence type="inferred from homology"/>
<evidence type="ECO:0000256" key="8">
    <source>
        <dbReference type="ARBA" id="ARBA00023136"/>
    </source>
</evidence>
<feature type="binding site" evidence="9">
    <location>
        <position position="187"/>
    </location>
    <ligand>
        <name>FAD</name>
        <dbReference type="ChEBI" id="CHEBI:57692"/>
    </ligand>
</feature>
<evidence type="ECO:0000256" key="1">
    <source>
        <dbReference type="ARBA" id="ARBA00001974"/>
    </source>
</evidence>
<reference evidence="13" key="2">
    <citation type="journal article" date="2023" name="IMA Fungus">
        <title>Comparative genomic study of the Penicillium genus elucidates a diverse pangenome and 15 lateral gene transfer events.</title>
        <authorList>
            <person name="Petersen C."/>
            <person name="Sorensen T."/>
            <person name="Nielsen M.R."/>
            <person name="Sondergaard T.E."/>
            <person name="Sorensen J.L."/>
            <person name="Fitzpatrick D.A."/>
            <person name="Frisvad J.C."/>
            <person name="Nielsen K.L."/>
        </authorList>
    </citation>
    <scope>NUCLEOTIDE SEQUENCE</scope>
    <source>
        <strain evidence="13">IBT 15544</strain>
    </source>
</reference>
<evidence type="ECO:0000256" key="3">
    <source>
        <dbReference type="ARBA" id="ARBA00006105"/>
    </source>
</evidence>
<comment type="cofactor">
    <cofactor evidence="1 9 10">
        <name>FAD</name>
        <dbReference type="ChEBI" id="CHEBI:57692"/>
    </cofactor>
</comment>
<evidence type="ECO:0000313" key="13">
    <source>
        <dbReference type="EMBL" id="KAJ5198560.1"/>
    </source>
</evidence>
<evidence type="ECO:0000256" key="6">
    <source>
        <dbReference type="ARBA" id="ARBA00023002"/>
    </source>
</evidence>
<evidence type="ECO:0000256" key="10">
    <source>
        <dbReference type="RuleBase" id="RU361226"/>
    </source>
</evidence>
<dbReference type="InterPro" id="IPR008333">
    <property type="entry name" value="Cbr1-like_FAD-bd_dom"/>
</dbReference>
<protein>
    <recommendedName>
        <fullName evidence="10">NADH-cytochrome b5 reductase</fullName>
        <ecNumber evidence="10">1.6.2.2</ecNumber>
    </recommendedName>
</protein>
<evidence type="ECO:0000256" key="4">
    <source>
        <dbReference type="ARBA" id="ARBA00022630"/>
    </source>
</evidence>
<comment type="catalytic activity">
    <reaction evidence="10">
        <text>2 Fe(III)-[cytochrome b5] + NADH = 2 Fe(II)-[cytochrome b5] + NAD(+) + H(+)</text>
        <dbReference type="Rhea" id="RHEA:46680"/>
        <dbReference type="Rhea" id="RHEA-COMP:10438"/>
        <dbReference type="Rhea" id="RHEA-COMP:10439"/>
        <dbReference type="ChEBI" id="CHEBI:15378"/>
        <dbReference type="ChEBI" id="CHEBI:29033"/>
        <dbReference type="ChEBI" id="CHEBI:29034"/>
        <dbReference type="ChEBI" id="CHEBI:57540"/>
        <dbReference type="ChEBI" id="CHEBI:57945"/>
        <dbReference type="EC" id="1.6.2.2"/>
    </reaction>
</comment>
<dbReference type="InterPro" id="IPR039261">
    <property type="entry name" value="FNR_nucleotide-bd"/>
</dbReference>
<feature type="region of interest" description="Disordered" evidence="11">
    <location>
        <begin position="37"/>
        <end position="63"/>
    </location>
</feature>
<dbReference type="CDD" id="cd06183">
    <property type="entry name" value="cyt_b5_reduct_like"/>
    <property type="match status" value="1"/>
</dbReference>
<dbReference type="PRINTS" id="PR00371">
    <property type="entry name" value="FPNCR"/>
</dbReference>
<gene>
    <name evidence="13" type="ORF">N7498_007677</name>
</gene>
<name>A0A9W9JKC3_9EURO</name>
<evidence type="ECO:0000256" key="7">
    <source>
        <dbReference type="ARBA" id="ARBA00023027"/>
    </source>
</evidence>
<dbReference type="Gene3D" id="3.40.50.80">
    <property type="entry name" value="Nucleotide-binding domain of ferredoxin-NADP reductase (FNR) module"/>
    <property type="match status" value="1"/>
</dbReference>
<dbReference type="AlphaFoldDB" id="A0A9W9JKC3"/>
<keyword evidence="4 9" id="KW-0285">Flavoprotein</keyword>
<dbReference type="GO" id="GO:0005741">
    <property type="term" value="C:mitochondrial outer membrane"/>
    <property type="evidence" value="ECO:0007669"/>
    <property type="project" value="UniProtKB-SubCell"/>
</dbReference>
<feature type="domain" description="FAD-binding FR-type" evidence="12">
    <location>
        <begin position="65"/>
        <end position="170"/>
    </location>
</feature>
<sequence>MSGSRPFPRKTAAAIAVVGVIGIISVRKASFRNEAFAEHPKPCGGPGGPWGPGRGGPGGGPGGRMGFSTLLLESSQQVNHNTKRLRFQLSDPTSNAGLGLTSFILTLHKPKDAWFPVIRPYTPINNFDEPGYIELLVKKYPNGRASSYLHSLKPGDTLNIRTPMSSFKWKPNEFENVNLIAGGAGITPMFQLMQGILNNPEDRSKIKLIFGVNTDKDLVLKQELDFYEQNFPDRLKVVYTVSDPAEGSPFTKGRVTKELLERELVGAKDSKATKVFLCGPPAMEASIFGSKGWVWNQKGFLEELGYTSDQVHKF</sequence>
<dbReference type="OrthoDB" id="432685at2759"/>
<feature type="binding site" evidence="9">
    <location>
        <position position="120"/>
    </location>
    <ligand>
        <name>FAD</name>
        <dbReference type="ChEBI" id="CHEBI:57692"/>
    </ligand>
</feature>
<keyword evidence="14" id="KW-1185">Reference proteome</keyword>
<reference evidence="13" key="1">
    <citation type="submission" date="2022-12" db="EMBL/GenBank/DDBJ databases">
        <authorList>
            <person name="Petersen C."/>
        </authorList>
    </citation>
    <scope>NUCLEOTIDE SEQUENCE</scope>
    <source>
        <strain evidence="13">IBT 15544</strain>
    </source>
</reference>
<feature type="compositionally biased region" description="Gly residues" evidence="11">
    <location>
        <begin position="44"/>
        <end position="63"/>
    </location>
</feature>
<feature type="binding site" evidence="9">
    <location>
        <position position="136"/>
    </location>
    <ligand>
        <name>FAD</name>
        <dbReference type="ChEBI" id="CHEBI:57692"/>
    </ligand>
</feature>
<organism evidence="13 14">
    <name type="scientific">Penicillium cinerascens</name>
    <dbReference type="NCBI Taxonomy" id="70096"/>
    <lineage>
        <taxon>Eukaryota</taxon>
        <taxon>Fungi</taxon>
        <taxon>Dikarya</taxon>
        <taxon>Ascomycota</taxon>
        <taxon>Pezizomycotina</taxon>
        <taxon>Eurotiomycetes</taxon>
        <taxon>Eurotiomycetidae</taxon>
        <taxon>Eurotiales</taxon>
        <taxon>Aspergillaceae</taxon>
        <taxon>Penicillium</taxon>
    </lineage>
</organism>
<dbReference type="GO" id="GO:0006696">
    <property type="term" value="P:ergosterol biosynthetic process"/>
    <property type="evidence" value="ECO:0007669"/>
    <property type="project" value="TreeGrafter"/>
</dbReference>
<comment type="caution">
    <text evidence="13">The sequence shown here is derived from an EMBL/GenBank/DDBJ whole genome shotgun (WGS) entry which is preliminary data.</text>
</comment>
<feature type="binding site" evidence="9">
    <location>
        <position position="119"/>
    </location>
    <ligand>
        <name>FAD</name>
        <dbReference type="ChEBI" id="CHEBI:57692"/>
    </ligand>
</feature>
<evidence type="ECO:0000259" key="12">
    <source>
        <dbReference type="PROSITE" id="PS51384"/>
    </source>
</evidence>